<dbReference type="GeneID" id="95541173"/>
<organism evidence="1 2">
    <name type="scientific">Streptomyces scopuliridis RB72</name>
    <dbReference type="NCBI Taxonomy" id="1440053"/>
    <lineage>
        <taxon>Bacteria</taxon>
        <taxon>Bacillati</taxon>
        <taxon>Actinomycetota</taxon>
        <taxon>Actinomycetes</taxon>
        <taxon>Kitasatosporales</taxon>
        <taxon>Streptomycetaceae</taxon>
        <taxon>Streptomyces</taxon>
    </lineage>
</organism>
<proteinExistence type="predicted"/>
<comment type="caution">
    <text evidence="1">The sequence shown here is derived from an EMBL/GenBank/DDBJ whole genome shotgun (WGS) entry which is preliminary data.</text>
</comment>
<sequence>MSSAYTMPTSPETLEFLDSIADDMVSEFGVSRAEAVARINEQWHGQDLSDEDSLILHEEESYWAFVIYYGGNVPDWSPGADRTAWVPKSPPAADSGFWTVPA</sequence>
<evidence type="ECO:0000313" key="2">
    <source>
        <dbReference type="Proteomes" id="UP000245992"/>
    </source>
</evidence>
<protein>
    <submittedName>
        <fullName evidence="1">Uncharacterized protein</fullName>
    </submittedName>
</protein>
<dbReference type="EMBL" id="AZSP01000063">
    <property type="protein sequence ID" value="PVE12775.1"/>
    <property type="molecule type" value="Genomic_DNA"/>
</dbReference>
<dbReference type="Proteomes" id="UP000245992">
    <property type="component" value="Unassembled WGS sequence"/>
</dbReference>
<gene>
    <name evidence="1" type="ORF">Y717_29160</name>
</gene>
<accession>A0A2T7TCB7</accession>
<name>A0A2T7TCB7_9ACTN</name>
<dbReference type="RefSeq" id="WP_051745596.1">
    <property type="nucleotide sequence ID" value="NZ_AZSP01000063.1"/>
</dbReference>
<keyword evidence="2" id="KW-1185">Reference proteome</keyword>
<dbReference type="AlphaFoldDB" id="A0A2T7TCB7"/>
<evidence type="ECO:0000313" key="1">
    <source>
        <dbReference type="EMBL" id="PVE12775.1"/>
    </source>
</evidence>
<reference evidence="1 2" key="1">
    <citation type="submission" date="2013-12" db="EMBL/GenBank/DDBJ databases">
        <title>Annotated genome of Streptomyces scopuliridis.</title>
        <authorList>
            <person name="Olson J.B."/>
        </authorList>
    </citation>
    <scope>NUCLEOTIDE SEQUENCE [LARGE SCALE GENOMIC DNA]</scope>
    <source>
        <strain evidence="1 2">RB72</strain>
    </source>
</reference>